<evidence type="ECO:0008006" key="5">
    <source>
        <dbReference type="Google" id="ProtNLM"/>
    </source>
</evidence>
<reference evidence="3 4" key="1">
    <citation type="submission" date="2021-04" db="EMBL/GenBank/DDBJ databases">
        <title>Genome analysis of Polyangium sp.</title>
        <authorList>
            <person name="Li Y."/>
            <person name="Wang J."/>
        </authorList>
    </citation>
    <scope>NUCLEOTIDE SEQUENCE [LARGE SCALE GENOMIC DNA]</scope>
    <source>
        <strain evidence="3 4">SDU14</strain>
    </source>
</reference>
<keyword evidence="4" id="KW-1185">Reference proteome</keyword>
<feature type="signal peptide" evidence="2">
    <location>
        <begin position="1"/>
        <end position="24"/>
    </location>
</feature>
<keyword evidence="2" id="KW-0732">Signal</keyword>
<sequence length="256" mass="28225">MKNVSKIVALILSASAAVWMTGCAAEVGDFEDTDSALANVEKGAGITGGNISAGQDSQLGENLPLGGEILRGVISKRMARGGEKAFEQGPGKGLQKGRLSKGLEQNLGKGFSKTAPIPAQEKAVEQPAQPEQPALGQEEESGQVAGVESIEESQVPGLEEIAGQEASGEEALSLAEEETGESQEALSSQYWRGRHRGWYGGYYGYGRHGHRYPYYGYYPRYPRYGHYPYYGGYYPYYGYPYYGGYPYYRHHRRYWW</sequence>
<evidence type="ECO:0000313" key="4">
    <source>
        <dbReference type="Proteomes" id="UP001151081"/>
    </source>
</evidence>
<dbReference type="AlphaFoldDB" id="A0A9X4AUT2"/>
<name>A0A9X4AUT2_9BACT</name>
<evidence type="ECO:0000313" key="3">
    <source>
        <dbReference type="EMBL" id="MDC3984951.1"/>
    </source>
</evidence>
<evidence type="ECO:0000256" key="1">
    <source>
        <dbReference type="SAM" id="MobiDB-lite"/>
    </source>
</evidence>
<dbReference type="PROSITE" id="PS51257">
    <property type="entry name" value="PROKAR_LIPOPROTEIN"/>
    <property type="match status" value="1"/>
</dbReference>
<gene>
    <name evidence="3" type="ORF">KEG57_31010</name>
</gene>
<feature type="region of interest" description="Disordered" evidence="1">
    <location>
        <begin position="120"/>
        <end position="147"/>
    </location>
</feature>
<feature type="chain" id="PRO_5040928205" description="Lipoprotein" evidence="2">
    <location>
        <begin position="25"/>
        <end position="256"/>
    </location>
</feature>
<proteinExistence type="predicted"/>
<protein>
    <recommendedName>
        <fullName evidence="5">Lipoprotein</fullName>
    </recommendedName>
</protein>
<comment type="caution">
    <text evidence="3">The sequence shown here is derived from an EMBL/GenBank/DDBJ whole genome shotgun (WGS) entry which is preliminary data.</text>
</comment>
<organism evidence="3 4">
    <name type="scientific">Polyangium jinanense</name>
    <dbReference type="NCBI Taxonomy" id="2829994"/>
    <lineage>
        <taxon>Bacteria</taxon>
        <taxon>Pseudomonadati</taxon>
        <taxon>Myxococcota</taxon>
        <taxon>Polyangia</taxon>
        <taxon>Polyangiales</taxon>
        <taxon>Polyangiaceae</taxon>
        <taxon>Polyangium</taxon>
    </lineage>
</organism>
<accession>A0A9X4AUT2</accession>
<dbReference type="RefSeq" id="WP_272422835.1">
    <property type="nucleotide sequence ID" value="NZ_JAGTJJ010000025.1"/>
</dbReference>
<dbReference type="EMBL" id="JAGTJJ010000025">
    <property type="protein sequence ID" value="MDC3984951.1"/>
    <property type="molecule type" value="Genomic_DNA"/>
</dbReference>
<dbReference type="Proteomes" id="UP001151081">
    <property type="component" value="Unassembled WGS sequence"/>
</dbReference>
<evidence type="ECO:0000256" key="2">
    <source>
        <dbReference type="SAM" id="SignalP"/>
    </source>
</evidence>